<evidence type="ECO:0000313" key="2">
    <source>
        <dbReference type="EMBL" id="EEZ28851.1"/>
    </source>
</evidence>
<dbReference type="Proteomes" id="UP000004659">
    <property type="component" value="Unassembled WGS sequence"/>
</dbReference>
<proteinExistence type="predicted"/>
<dbReference type="GeneID" id="55592899"/>
<keyword evidence="1" id="KW-1133">Transmembrane helix</keyword>
<reference evidence="2" key="1">
    <citation type="submission" date="2009-01" db="EMBL/GenBank/DDBJ databases">
        <title>The Genome Sequence of Brucella pinnipedialis M292/94/1.</title>
        <authorList>
            <consortium name="The Broad Institute Genome Sequencing Platform"/>
            <person name="Ward D."/>
            <person name="Young S.K."/>
            <person name="Kodira C.D."/>
            <person name="Zeng Q."/>
            <person name="Koehrsen M."/>
            <person name="Alvarado L."/>
            <person name="Berlin A."/>
            <person name="Borenstein D."/>
            <person name="Chen Z."/>
            <person name="Engels R."/>
            <person name="Freedman E."/>
            <person name="Gellesch M."/>
            <person name="Goldberg J."/>
            <person name="Griggs A."/>
            <person name="Gujja S."/>
            <person name="Heiman D."/>
            <person name="Hepburn T."/>
            <person name="Howarth C."/>
            <person name="Jen D."/>
            <person name="Larson L."/>
            <person name="Lewis B."/>
            <person name="Mehta T."/>
            <person name="Park D."/>
            <person name="Pearson M."/>
            <person name="Roberts A."/>
            <person name="Saif S."/>
            <person name="Shea T."/>
            <person name="Shenoy N."/>
            <person name="Sisk P."/>
            <person name="Stolte C."/>
            <person name="Sykes S."/>
            <person name="Walk T."/>
            <person name="White J."/>
            <person name="Yandava C."/>
            <person name="Whatmore A.M."/>
            <person name="Perrett L.L."/>
            <person name="O'Callaghan D."/>
            <person name="Nusbaum C."/>
            <person name="Galagan J."/>
            <person name="Birren B."/>
        </authorList>
    </citation>
    <scope>NUCLEOTIDE SEQUENCE [LARGE SCALE GENOMIC DNA]</scope>
    <source>
        <strain evidence="2">M292/94/1</strain>
    </source>
</reference>
<keyword evidence="1" id="KW-0472">Membrane</keyword>
<dbReference type="RefSeq" id="WP_002965902.1">
    <property type="nucleotide sequence ID" value="NZ_EQ999534.1"/>
</dbReference>
<feature type="transmembrane region" description="Helical" evidence="1">
    <location>
        <begin position="20"/>
        <end position="38"/>
    </location>
</feature>
<dbReference type="AlphaFoldDB" id="A0A0E1WY76"/>
<keyword evidence="1" id="KW-0812">Transmembrane</keyword>
<protein>
    <submittedName>
        <fullName evidence="2">Uncharacterized protein</fullName>
    </submittedName>
</protein>
<sequence>MSQVVEYLSQLVPAIDFRGITITIGLAGCFLLSTVLYGPKICCVTFQKIIQGDGEQRGEPG</sequence>
<evidence type="ECO:0000256" key="1">
    <source>
        <dbReference type="SAM" id="Phobius"/>
    </source>
</evidence>
<dbReference type="HOGENOM" id="CLU_2970395_0_0_5"/>
<gene>
    <name evidence="2" type="ORF">BALG_02204</name>
</gene>
<dbReference type="EMBL" id="EQ999534">
    <property type="protein sequence ID" value="EEZ28851.1"/>
    <property type="molecule type" value="Genomic_DNA"/>
</dbReference>
<accession>A0A0E1WY76</accession>
<name>A0A0E1WY76_9HYPH</name>
<organism evidence="2">
    <name type="scientific">Brucella pinnipedialis M292/94/1</name>
    <dbReference type="NCBI Taxonomy" id="520462"/>
    <lineage>
        <taxon>Bacteria</taxon>
        <taxon>Pseudomonadati</taxon>
        <taxon>Pseudomonadota</taxon>
        <taxon>Alphaproteobacteria</taxon>
        <taxon>Hyphomicrobiales</taxon>
        <taxon>Brucellaceae</taxon>
        <taxon>Brucella/Ochrobactrum group</taxon>
        <taxon>Brucella</taxon>
    </lineage>
</organism>